<dbReference type="RefSeq" id="WP_282765471.1">
    <property type="nucleotide sequence ID" value="NZ_JASCTH010000030.1"/>
</dbReference>
<keyword evidence="4" id="KW-1185">Reference proteome</keyword>
<organism evidence="3 4">
    <name type="scientific">Actinoplanes sandaracinus</name>
    <dbReference type="NCBI Taxonomy" id="3045177"/>
    <lineage>
        <taxon>Bacteria</taxon>
        <taxon>Bacillati</taxon>
        <taxon>Actinomycetota</taxon>
        <taxon>Actinomycetes</taxon>
        <taxon>Micromonosporales</taxon>
        <taxon>Micromonosporaceae</taxon>
        <taxon>Actinoplanes</taxon>
    </lineage>
</organism>
<feature type="region of interest" description="Disordered" evidence="1">
    <location>
        <begin position="211"/>
        <end position="233"/>
    </location>
</feature>
<feature type="transmembrane region" description="Helical" evidence="2">
    <location>
        <begin position="50"/>
        <end position="71"/>
    </location>
</feature>
<keyword evidence="2" id="KW-1133">Transmembrane helix</keyword>
<accession>A0ABT6WWN1</accession>
<evidence type="ECO:0000256" key="1">
    <source>
        <dbReference type="SAM" id="MobiDB-lite"/>
    </source>
</evidence>
<reference evidence="3 4" key="1">
    <citation type="submission" date="2023-05" db="EMBL/GenBank/DDBJ databases">
        <title>Actinoplanes sp. NEAU-A12 genome sequencing.</title>
        <authorList>
            <person name="Wang Z.-S."/>
        </authorList>
    </citation>
    <scope>NUCLEOTIDE SEQUENCE [LARGE SCALE GENOMIC DNA]</scope>
    <source>
        <strain evidence="3 4">NEAU-A12</strain>
    </source>
</reference>
<keyword evidence="2" id="KW-0812">Transmembrane</keyword>
<evidence type="ECO:0000313" key="3">
    <source>
        <dbReference type="EMBL" id="MDI6104158.1"/>
    </source>
</evidence>
<dbReference type="Proteomes" id="UP001241758">
    <property type="component" value="Unassembled WGS sequence"/>
</dbReference>
<sequence>MGASLVGLIAMSGTTKKATSYGVTLTVLGVMAVVGATSKDVADQLHAPTWVVVACAVAGGVGAVIAGLITYRKTVLQDAETEREIVAALITFLEDRRLLTEEGGYQSHFPDHLRQSAEEIRRRANDALQRIGRRSRLAPPLLQIQVGARNFQEASEGATNGIHSGRPTTPMGLQSYLRACSHYRGDIALGIKNLAEIANVPLDPRFEEAVSEEARAAHDRRAYEEGTQRDHIE</sequence>
<keyword evidence="2" id="KW-0472">Membrane</keyword>
<comment type="caution">
    <text evidence="3">The sequence shown here is derived from an EMBL/GenBank/DDBJ whole genome shotgun (WGS) entry which is preliminary data.</text>
</comment>
<feature type="transmembrane region" description="Helical" evidence="2">
    <location>
        <begin position="21"/>
        <end position="38"/>
    </location>
</feature>
<gene>
    <name evidence="3" type="ORF">QLQ12_36760</name>
</gene>
<proteinExistence type="predicted"/>
<dbReference type="EMBL" id="JASCTH010000030">
    <property type="protein sequence ID" value="MDI6104158.1"/>
    <property type="molecule type" value="Genomic_DNA"/>
</dbReference>
<name>A0ABT6WWN1_9ACTN</name>
<evidence type="ECO:0000313" key="4">
    <source>
        <dbReference type="Proteomes" id="UP001241758"/>
    </source>
</evidence>
<protein>
    <submittedName>
        <fullName evidence="3">Uncharacterized protein</fullName>
    </submittedName>
</protein>
<evidence type="ECO:0000256" key="2">
    <source>
        <dbReference type="SAM" id="Phobius"/>
    </source>
</evidence>